<dbReference type="EMBL" id="OU015566">
    <property type="protein sequence ID" value="CAG5104603.1"/>
    <property type="molecule type" value="Genomic_DNA"/>
</dbReference>
<evidence type="ECO:0000313" key="2">
    <source>
        <dbReference type="EMBL" id="CAG5104603.1"/>
    </source>
</evidence>
<proteinExistence type="predicted"/>
<keyword evidence="3" id="KW-1185">Reference proteome</keyword>
<sequence>MQQKTHDREDTGIIQIVLFPPIELPRKSFADEEEDRRNGIKISTFHVAREVWVEPRRGNLAKGPPGCEGKNFLEIAQIQMTRDHQMIIFEMTYNLIKAQCRAKKPWDSSFAFKDLKQNSKPAGFENTSGVKEVKMKYLDYSLDEEFENRMDRVFFMNNTHDIEKMLYHGNHRLFGFSLLESTTEDKNQPNPGNEELLHQFHAVLKIRSDFSLVLDSVENMKCPIQEFLCEMLGIRKRDHKESRSTVTDYDNYEEDQLYDGNYDSDEDYDDKEHSAGSCDGGLPRSNMNNTPHWAVYARYVDEKDTFDKINLPEDEPRNSDVQGVVSDSEEADSRLRKDSEVSFCRSSYTSDGILDLQNRKHRGMLPVLVTVAERAKVREAINKMKPMNKKMTVMNKCWKPELTESMKKQESVRHERNNSFSPEDLYNRSFVRGVYHTLGEKSVSSDPLVSSTDFHIAFYEHCVPEEKKIVITDAILLPAKNSDQC</sequence>
<feature type="region of interest" description="Disordered" evidence="1">
    <location>
        <begin position="309"/>
        <end position="332"/>
    </location>
</feature>
<feature type="compositionally biased region" description="Acidic residues" evidence="1">
    <location>
        <begin position="250"/>
        <end position="269"/>
    </location>
</feature>
<reference evidence="2 3" key="1">
    <citation type="submission" date="2021-04" db="EMBL/GenBank/DDBJ databases">
        <authorList>
            <person name="Bliznina A."/>
        </authorList>
    </citation>
    <scope>NUCLEOTIDE SEQUENCE [LARGE SCALE GENOMIC DNA]</scope>
</reference>
<evidence type="ECO:0000256" key="1">
    <source>
        <dbReference type="SAM" id="MobiDB-lite"/>
    </source>
</evidence>
<evidence type="ECO:0000313" key="3">
    <source>
        <dbReference type="Proteomes" id="UP001158576"/>
    </source>
</evidence>
<feature type="compositionally biased region" description="Basic and acidic residues" evidence="1">
    <location>
        <begin position="309"/>
        <end position="318"/>
    </location>
</feature>
<feature type="region of interest" description="Disordered" evidence="1">
    <location>
        <begin position="240"/>
        <end position="283"/>
    </location>
</feature>
<accession>A0ABN7SMQ6</accession>
<dbReference type="Proteomes" id="UP001158576">
    <property type="component" value="Chromosome 1"/>
</dbReference>
<name>A0ABN7SMQ6_OIKDI</name>
<gene>
    <name evidence="2" type="ORF">OKIOD_LOCUS10143</name>
</gene>
<organism evidence="2 3">
    <name type="scientific">Oikopleura dioica</name>
    <name type="common">Tunicate</name>
    <dbReference type="NCBI Taxonomy" id="34765"/>
    <lineage>
        <taxon>Eukaryota</taxon>
        <taxon>Metazoa</taxon>
        <taxon>Chordata</taxon>
        <taxon>Tunicata</taxon>
        <taxon>Appendicularia</taxon>
        <taxon>Copelata</taxon>
        <taxon>Oikopleuridae</taxon>
        <taxon>Oikopleura</taxon>
    </lineage>
</organism>
<protein>
    <submittedName>
        <fullName evidence="2">Oidioi.mRNA.OKI2018_I69.chr1.g1378.t1.cds</fullName>
    </submittedName>
</protein>